<protein>
    <submittedName>
        <fullName evidence="1">Uncharacterized protein</fullName>
    </submittedName>
</protein>
<proteinExistence type="predicted"/>
<organism evidence="1 2">
    <name type="scientific">Rothia aeria</name>
    <dbReference type="NCBI Taxonomy" id="172042"/>
    <lineage>
        <taxon>Bacteria</taxon>
        <taxon>Bacillati</taxon>
        <taxon>Actinomycetota</taxon>
        <taxon>Actinomycetes</taxon>
        <taxon>Micrococcales</taxon>
        <taxon>Micrococcaceae</taxon>
        <taxon>Rothia</taxon>
    </lineage>
</organism>
<reference evidence="1 2" key="1">
    <citation type="submission" date="2016-10" db="EMBL/GenBank/DDBJ databases">
        <title>Genome sequence of Rothia aeria strain JCM11412.</title>
        <authorList>
            <person name="Nambu T."/>
        </authorList>
    </citation>
    <scope>NUCLEOTIDE SEQUENCE [LARGE SCALE GENOMIC DNA]</scope>
    <source>
        <strain evidence="1 2">JCM 11412</strain>
    </source>
</reference>
<sequence>MRSLEGGGANRVLMSRGVLGRVLEPASSIPDLKEKVMHCGRKILA</sequence>
<accession>A0A2Z5QWW9</accession>
<evidence type="ECO:0000313" key="2">
    <source>
        <dbReference type="Proteomes" id="UP000250241"/>
    </source>
</evidence>
<dbReference type="KEGG" id="raj:RA11412_0582"/>
<dbReference type="EMBL" id="AP017895">
    <property type="protein sequence ID" value="BAV86881.1"/>
    <property type="molecule type" value="Genomic_DNA"/>
</dbReference>
<dbReference type="Proteomes" id="UP000250241">
    <property type="component" value="Chromosome"/>
</dbReference>
<gene>
    <name evidence="1" type="ORF">RA11412_0582</name>
</gene>
<dbReference type="AlphaFoldDB" id="A0A2Z5QWW9"/>
<evidence type="ECO:0000313" key="1">
    <source>
        <dbReference type="EMBL" id="BAV86881.1"/>
    </source>
</evidence>
<keyword evidence="2" id="KW-1185">Reference proteome</keyword>
<name>A0A2Z5QWW9_9MICC</name>